<keyword evidence="2" id="KW-0285">Flavoprotein</keyword>
<evidence type="ECO:0000256" key="3">
    <source>
        <dbReference type="ARBA" id="ARBA00022827"/>
    </source>
</evidence>
<accession>A0AAD5RUE2</accession>
<dbReference type="PANTHER" id="PTHR43735:SF3">
    <property type="entry name" value="FERROPTOSIS SUPPRESSOR PROTEIN 1"/>
    <property type="match status" value="1"/>
</dbReference>
<evidence type="ECO:0000313" key="6">
    <source>
        <dbReference type="EMBL" id="KAJ2904431.1"/>
    </source>
</evidence>
<organism evidence="6 7">
    <name type="scientific">Zalerion maritima</name>
    <dbReference type="NCBI Taxonomy" id="339359"/>
    <lineage>
        <taxon>Eukaryota</taxon>
        <taxon>Fungi</taxon>
        <taxon>Dikarya</taxon>
        <taxon>Ascomycota</taxon>
        <taxon>Pezizomycotina</taxon>
        <taxon>Sordariomycetes</taxon>
        <taxon>Lulworthiomycetidae</taxon>
        <taxon>Lulworthiales</taxon>
        <taxon>Lulworthiaceae</taxon>
        <taxon>Zalerion</taxon>
    </lineage>
</organism>
<dbReference type="PRINTS" id="PR00411">
    <property type="entry name" value="PNDRDTASEI"/>
</dbReference>
<dbReference type="PRINTS" id="PR00368">
    <property type="entry name" value="FADPNR"/>
</dbReference>
<dbReference type="InterPro" id="IPR023753">
    <property type="entry name" value="FAD/NAD-binding_dom"/>
</dbReference>
<dbReference type="Pfam" id="PF07992">
    <property type="entry name" value="Pyr_redox_2"/>
    <property type="match status" value="1"/>
</dbReference>
<gene>
    <name evidence="6" type="ORF">MKZ38_008104</name>
</gene>
<evidence type="ECO:0000256" key="1">
    <source>
        <dbReference type="ARBA" id="ARBA00006442"/>
    </source>
</evidence>
<evidence type="ECO:0000259" key="5">
    <source>
        <dbReference type="Pfam" id="PF07992"/>
    </source>
</evidence>
<keyword evidence="7" id="KW-1185">Reference proteome</keyword>
<dbReference type="GO" id="GO:0050660">
    <property type="term" value="F:flavin adenine dinucleotide binding"/>
    <property type="evidence" value="ECO:0007669"/>
    <property type="project" value="TreeGrafter"/>
</dbReference>
<comment type="caution">
    <text evidence="6">The sequence shown here is derived from an EMBL/GenBank/DDBJ whole genome shotgun (WGS) entry which is preliminary data.</text>
</comment>
<dbReference type="GO" id="GO:0004174">
    <property type="term" value="F:electron-transferring-flavoprotein dehydrogenase activity"/>
    <property type="evidence" value="ECO:0007669"/>
    <property type="project" value="TreeGrafter"/>
</dbReference>
<comment type="similarity">
    <text evidence="1">Belongs to the FAD-dependent oxidoreductase family.</text>
</comment>
<proteinExistence type="inferred from homology"/>
<feature type="domain" description="FAD/NAD(P)-binding" evidence="5">
    <location>
        <begin position="4"/>
        <end position="299"/>
    </location>
</feature>
<keyword evidence="3" id="KW-0274">FAD</keyword>
<evidence type="ECO:0000313" key="7">
    <source>
        <dbReference type="Proteomes" id="UP001201980"/>
    </source>
</evidence>
<evidence type="ECO:0000256" key="2">
    <source>
        <dbReference type="ARBA" id="ARBA00022630"/>
    </source>
</evidence>
<dbReference type="PANTHER" id="PTHR43735">
    <property type="entry name" value="APOPTOSIS-INDUCING FACTOR 1"/>
    <property type="match status" value="1"/>
</dbReference>
<dbReference type="InterPro" id="IPR036188">
    <property type="entry name" value="FAD/NAD-bd_sf"/>
</dbReference>
<dbReference type="Gene3D" id="3.50.50.100">
    <property type="match status" value="1"/>
</dbReference>
<dbReference type="GO" id="GO:0005737">
    <property type="term" value="C:cytoplasm"/>
    <property type="evidence" value="ECO:0007669"/>
    <property type="project" value="TreeGrafter"/>
</dbReference>
<dbReference type="EMBL" id="JAKWBI020000054">
    <property type="protein sequence ID" value="KAJ2904431.1"/>
    <property type="molecule type" value="Genomic_DNA"/>
</dbReference>
<protein>
    <submittedName>
        <fullName evidence="6">Nucleotide-binding domain-containing protein</fullName>
    </submittedName>
</protein>
<dbReference type="SUPFAM" id="SSF51905">
    <property type="entry name" value="FAD/NAD(P)-binding domain"/>
    <property type="match status" value="1"/>
</dbReference>
<dbReference type="AlphaFoldDB" id="A0AAD5RUE2"/>
<name>A0AAD5RUE2_9PEZI</name>
<dbReference type="Proteomes" id="UP001201980">
    <property type="component" value="Unassembled WGS sequence"/>
</dbReference>
<keyword evidence="4" id="KW-0560">Oxidoreductase</keyword>
<sequence length="373" mass="39450">MTKTVLILGAGFVGITIAHKLLKETLPKVSDLKVILVTPNTHFYWNPAAVRGIIPGEVDDENMFMPIEPAFSKYPSRSFEFVLGKATGINTEGNEVVVSLGRAGDEKRIGYDHLVIATGSAMKAKDMPFKLMGTTEETQNRLHSLQKEVEGAGSILIAGGGPTGVETAAELGEKYSSSGKKITLVVASPRPLDVLSEKSSSIALSTLQKLGVDVITGASVVGHKGRQAELSTGRTIDADLYLPLFGVTPNTEFLPSAMLTPRGDVLQEPTLQAKGFDNVWAAGDAGSVEWKTAAKADPQAAHVTQNLSAVLTGQGKAGVKEYVGGKMVMAATLGKNTGTGEMGGWRLWGWLVKMVKAKTLMVEKMGPKVTSGV</sequence>
<reference evidence="6" key="1">
    <citation type="submission" date="2022-07" db="EMBL/GenBank/DDBJ databases">
        <title>Draft genome sequence of Zalerion maritima ATCC 34329, a (micro)plastics degrading marine fungus.</title>
        <authorList>
            <person name="Paco A."/>
            <person name="Goncalves M.F.M."/>
            <person name="Rocha-Santos T.A.P."/>
            <person name="Alves A."/>
        </authorList>
    </citation>
    <scope>NUCLEOTIDE SEQUENCE</scope>
    <source>
        <strain evidence="6">ATCC 34329</strain>
    </source>
</reference>
<evidence type="ECO:0000256" key="4">
    <source>
        <dbReference type="ARBA" id="ARBA00023002"/>
    </source>
</evidence>